<dbReference type="Proteomes" id="UP000886198">
    <property type="component" value="Unassembled WGS sequence"/>
</dbReference>
<gene>
    <name evidence="1" type="ORF">ENN47_07135</name>
</gene>
<proteinExistence type="predicted"/>
<accession>A0A7C1GQ99</accession>
<reference evidence="1" key="1">
    <citation type="journal article" date="2020" name="mSystems">
        <title>Genome- and Community-Level Interaction Insights into Carbon Utilization and Element Cycling Functions of Hydrothermarchaeota in Hydrothermal Sediment.</title>
        <authorList>
            <person name="Zhou Z."/>
            <person name="Liu Y."/>
            <person name="Xu W."/>
            <person name="Pan J."/>
            <person name="Luo Z.H."/>
            <person name="Li M."/>
        </authorList>
    </citation>
    <scope>NUCLEOTIDE SEQUENCE [LARGE SCALE GENOMIC DNA]</scope>
    <source>
        <strain evidence="1">SpSt-1179</strain>
    </source>
</reference>
<dbReference type="EMBL" id="DSBT01000193">
    <property type="protein sequence ID" value="HDP77942.1"/>
    <property type="molecule type" value="Genomic_DNA"/>
</dbReference>
<dbReference type="InterPro" id="IPR011044">
    <property type="entry name" value="Quino_amine_DH_bsu"/>
</dbReference>
<dbReference type="AlphaFoldDB" id="A0A7C1GQ99"/>
<dbReference type="Pfam" id="PF08309">
    <property type="entry name" value="LVIVD"/>
    <property type="match status" value="2"/>
</dbReference>
<dbReference type="InterPro" id="IPR013211">
    <property type="entry name" value="LVIVD"/>
</dbReference>
<protein>
    <recommendedName>
        <fullName evidence="2">YncE family protein</fullName>
    </recommendedName>
</protein>
<dbReference type="SUPFAM" id="SSF50969">
    <property type="entry name" value="YVTN repeat-like/Quinoprotein amine dehydrogenase"/>
    <property type="match status" value="1"/>
</dbReference>
<organism evidence="1">
    <name type="scientific">Mesotoga infera</name>
    <dbReference type="NCBI Taxonomy" id="1236046"/>
    <lineage>
        <taxon>Bacteria</taxon>
        <taxon>Thermotogati</taxon>
        <taxon>Thermotogota</taxon>
        <taxon>Thermotogae</taxon>
        <taxon>Kosmotogales</taxon>
        <taxon>Kosmotogaceae</taxon>
        <taxon>Mesotoga</taxon>
    </lineage>
</organism>
<evidence type="ECO:0008006" key="2">
    <source>
        <dbReference type="Google" id="ProtNLM"/>
    </source>
</evidence>
<comment type="caution">
    <text evidence="1">The sequence shown here is derived from an EMBL/GenBank/DDBJ whole genome shotgun (WGS) entry which is preliminary data.</text>
</comment>
<evidence type="ECO:0000313" key="1">
    <source>
        <dbReference type="EMBL" id="HDP77942.1"/>
    </source>
</evidence>
<sequence>MRRVLVVTESNFPKGTRFRLNFIDATDPFRLSSLFVMETHSLVVSLAYKDGLIYCSMSRDFSIYDVSDLSSVKEISHIDLYGGIDMELSSDGNYAYLTSWKRGITIVDIHDPFSPSVVGRAPCNYEVLPDDDSPYGPYGVAGIVVRGRYAFCVTCDYTDDKHREVFIVYDIADPSKPSQAAIISTAPWRSHGITIRGDYAYASGFEGILVFNISEPTDPMFINRLELIARMCCNATINGNLLFSAGSNYAPEGSAGVLSIFDITNPLHIKGIGETPTIGRISWNLALVDDLAYVVSDSTISAVEISDPEKPAVRGLCGPSGANMVYDSIEVIDLSA</sequence>
<name>A0A7C1GQ99_9BACT</name>